<dbReference type="OrthoDB" id="10067653at2759"/>
<proteinExistence type="predicted"/>
<name>A0A183F0Y8_9BILA</name>
<evidence type="ECO:0000313" key="2">
    <source>
        <dbReference type="Proteomes" id="UP000271098"/>
    </source>
</evidence>
<reference evidence="3" key="1">
    <citation type="submission" date="2016-06" db="UniProtKB">
        <authorList>
            <consortium name="WormBaseParasite"/>
        </authorList>
    </citation>
    <scope>IDENTIFICATION</scope>
</reference>
<accession>A0A183F0Y8</accession>
<dbReference type="EMBL" id="UYRT01115289">
    <property type="protein sequence ID" value="VDN49615.1"/>
    <property type="molecule type" value="Genomic_DNA"/>
</dbReference>
<organism evidence="3">
    <name type="scientific">Gongylonema pulchrum</name>
    <dbReference type="NCBI Taxonomy" id="637853"/>
    <lineage>
        <taxon>Eukaryota</taxon>
        <taxon>Metazoa</taxon>
        <taxon>Ecdysozoa</taxon>
        <taxon>Nematoda</taxon>
        <taxon>Chromadorea</taxon>
        <taxon>Rhabditida</taxon>
        <taxon>Spirurina</taxon>
        <taxon>Spiruromorpha</taxon>
        <taxon>Spiruroidea</taxon>
        <taxon>Gongylonematidae</taxon>
        <taxon>Gongylonema</taxon>
    </lineage>
</organism>
<dbReference type="WBParaSite" id="GPUH_0002690901-mRNA-1">
    <property type="protein sequence ID" value="GPUH_0002690901-mRNA-1"/>
    <property type="gene ID" value="GPUH_0002690901"/>
</dbReference>
<protein>
    <submittedName>
        <fullName evidence="3">DUF4332 domain-containing protein</fullName>
    </submittedName>
</protein>
<reference evidence="1 2" key="2">
    <citation type="submission" date="2018-11" db="EMBL/GenBank/DDBJ databases">
        <authorList>
            <consortium name="Pathogen Informatics"/>
        </authorList>
    </citation>
    <scope>NUCLEOTIDE SEQUENCE [LARGE SCALE GENOMIC DNA]</scope>
</reference>
<evidence type="ECO:0000313" key="3">
    <source>
        <dbReference type="WBParaSite" id="GPUH_0002690901-mRNA-1"/>
    </source>
</evidence>
<sequence length="46" mass="5048">MLEDLDKATLIDLGVNTIGDQVRTFGIKTVDALGFFEDTCGLFPEK</sequence>
<dbReference type="AlphaFoldDB" id="A0A183F0Y8"/>
<gene>
    <name evidence="1" type="ORF">GPUH_LOCUS26878</name>
</gene>
<dbReference type="Proteomes" id="UP000271098">
    <property type="component" value="Unassembled WGS sequence"/>
</dbReference>
<evidence type="ECO:0000313" key="1">
    <source>
        <dbReference type="EMBL" id="VDN49615.1"/>
    </source>
</evidence>
<keyword evidence="2" id="KW-1185">Reference proteome</keyword>